<sequence length="208" mass="22797">MKRTIAPVLLVVLALSACTDQDDGSLDPGGWQPGEGPAPSPTEEETEQGTVVLNRYQDEAGYPDERPETYVATEFTSFTDMSWDEWSDEIARGSGNMAGTWCLNLDCDEEPYEVDVELHDPVEVDGVSYFSTYEVTDTGDMPEDIRQGMEAADAGRLTVPEEGGAGEEEPEPSPDEENPDEDQDDDPDDDNSPDDEDDNDDGDDNDDN</sequence>
<dbReference type="EMBL" id="JADBGI010000014">
    <property type="protein sequence ID" value="MBE3000400.1"/>
    <property type="molecule type" value="Genomic_DNA"/>
</dbReference>
<feature type="compositionally biased region" description="Acidic residues" evidence="1">
    <location>
        <begin position="164"/>
        <end position="208"/>
    </location>
</feature>
<dbReference type="RefSeq" id="WP_193123002.1">
    <property type="nucleotide sequence ID" value="NZ_JADBGI010000014.1"/>
</dbReference>
<evidence type="ECO:0000313" key="2">
    <source>
        <dbReference type="EMBL" id="MBE3000400.1"/>
    </source>
</evidence>
<dbReference type="Proteomes" id="UP000806528">
    <property type="component" value="Unassembled WGS sequence"/>
</dbReference>
<gene>
    <name evidence="2" type="ORF">IDM40_17075</name>
</gene>
<name>A0ABR9P978_9ACTN</name>
<evidence type="ECO:0000313" key="3">
    <source>
        <dbReference type="Proteomes" id="UP000806528"/>
    </source>
</evidence>
<evidence type="ECO:0000256" key="1">
    <source>
        <dbReference type="SAM" id="MobiDB-lite"/>
    </source>
</evidence>
<reference evidence="2 3" key="1">
    <citation type="submission" date="2020-09" db="EMBL/GenBank/DDBJ databases">
        <title>Diversity and distribution of actinomycetes associated with coral in the coast of Hainan.</title>
        <authorList>
            <person name="Li F."/>
        </authorList>
    </citation>
    <scope>NUCLEOTIDE SEQUENCE [LARGE SCALE GENOMIC DNA]</scope>
    <source>
        <strain evidence="2 3">HNM0947</strain>
    </source>
</reference>
<organism evidence="2 3">
    <name type="scientific">Nocardiopsis coralli</name>
    <dbReference type="NCBI Taxonomy" id="2772213"/>
    <lineage>
        <taxon>Bacteria</taxon>
        <taxon>Bacillati</taxon>
        <taxon>Actinomycetota</taxon>
        <taxon>Actinomycetes</taxon>
        <taxon>Streptosporangiales</taxon>
        <taxon>Nocardiopsidaceae</taxon>
        <taxon>Nocardiopsis</taxon>
    </lineage>
</organism>
<feature type="region of interest" description="Disordered" evidence="1">
    <location>
        <begin position="21"/>
        <end position="48"/>
    </location>
</feature>
<protein>
    <recommendedName>
        <fullName evidence="4">Lipoprotein</fullName>
    </recommendedName>
</protein>
<proteinExistence type="predicted"/>
<comment type="caution">
    <text evidence="2">The sequence shown here is derived from an EMBL/GenBank/DDBJ whole genome shotgun (WGS) entry which is preliminary data.</text>
</comment>
<dbReference type="PROSITE" id="PS51257">
    <property type="entry name" value="PROKAR_LIPOPROTEIN"/>
    <property type="match status" value="1"/>
</dbReference>
<keyword evidence="3" id="KW-1185">Reference proteome</keyword>
<accession>A0ABR9P978</accession>
<feature type="region of interest" description="Disordered" evidence="1">
    <location>
        <begin position="150"/>
        <end position="208"/>
    </location>
</feature>
<evidence type="ECO:0008006" key="4">
    <source>
        <dbReference type="Google" id="ProtNLM"/>
    </source>
</evidence>